<organism evidence="2 3">
    <name type="scientific">Acinetobacter phage YMC11/11/R3177</name>
    <dbReference type="NCBI Taxonomy" id="1628721"/>
    <lineage>
        <taxon>Viruses</taxon>
        <taxon>Duplodnaviria</taxon>
        <taxon>Heunggongvirae</taxon>
        <taxon>Uroviricota</taxon>
        <taxon>Caudoviricetes</taxon>
        <taxon>Vieuvirus</taxon>
        <taxon>Vieuvirus R3177</taxon>
    </lineage>
</organism>
<keyword evidence="1" id="KW-0812">Transmembrane</keyword>
<keyword evidence="1" id="KW-1133">Transmembrane helix</keyword>
<accession>A0A0D4DCC7</accession>
<name>A0A0D4DCC7_9CAUD</name>
<keyword evidence="3" id="KW-1185">Reference proteome</keyword>
<evidence type="ECO:0000313" key="3">
    <source>
        <dbReference type="Proteomes" id="UP000222907"/>
    </source>
</evidence>
<dbReference type="EMBL" id="KP861230">
    <property type="protein sequence ID" value="AJT61347.1"/>
    <property type="molecule type" value="Genomic_DNA"/>
</dbReference>
<proteinExistence type="predicted"/>
<evidence type="ECO:0000256" key="1">
    <source>
        <dbReference type="SAM" id="Phobius"/>
    </source>
</evidence>
<protein>
    <submittedName>
        <fullName evidence="2">Uncharacterized protein</fullName>
    </submittedName>
</protein>
<feature type="transmembrane region" description="Helical" evidence="1">
    <location>
        <begin position="7"/>
        <end position="30"/>
    </location>
</feature>
<gene>
    <name evidence="2" type="ORF">ABA3177_00310</name>
</gene>
<dbReference type="NCBIfam" id="NF033492">
    <property type="entry name" value="podovir_small"/>
    <property type="match status" value="1"/>
</dbReference>
<evidence type="ECO:0000313" key="2">
    <source>
        <dbReference type="EMBL" id="AJT61347.1"/>
    </source>
</evidence>
<sequence length="44" mass="4823">MTKFEILSCGLLISCVTAVLCGAVVLWWLARKELDEKGASHESN</sequence>
<keyword evidence="1" id="KW-0472">Membrane</keyword>
<dbReference type="Proteomes" id="UP000222907">
    <property type="component" value="Segment"/>
</dbReference>
<reference evidence="2 3" key="1">
    <citation type="journal article" date="2015" name="Arch. Virol.">
        <title>Complete genome sequence of the siphoviral bacteriophage ??-R3177, which lyses an OXA-66-producing carbapenem-resistant Acinetobacter baumannii isolate.</title>
        <authorList>
            <person name="Jeon J."/>
            <person name="D'Souza R."/>
            <person name="Pinto N."/>
            <person name="Ryu C.M."/>
            <person name="Park J.H."/>
            <person name="Yong D."/>
            <person name="Lee K."/>
        </authorList>
    </citation>
    <scope>NUCLEOTIDE SEQUENCE [LARGE SCALE GENOMIC DNA]</scope>
</reference>